<dbReference type="EMBL" id="JBHMBS010000021">
    <property type="protein sequence ID" value="MFB9680258.1"/>
    <property type="molecule type" value="Genomic_DNA"/>
</dbReference>
<evidence type="ECO:0000313" key="1">
    <source>
        <dbReference type="EMBL" id="MFB9680258.1"/>
    </source>
</evidence>
<dbReference type="RefSeq" id="WP_344744101.1">
    <property type="nucleotide sequence ID" value="NZ_BAAAWW010000039.1"/>
</dbReference>
<keyword evidence="2" id="KW-1185">Reference proteome</keyword>
<gene>
    <name evidence="1" type="ORF">ACFFRH_32650</name>
</gene>
<accession>A0ABV5TMA9</accession>
<evidence type="ECO:0008006" key="3">
    <source>
        <dbReference type="Google" id="ProtNLM"/>
    </source>
</evidence>
<evidence type="ECO:0000313" key="2">
    <source>
        <dbReference type="Proteomes" id="UP001589610"/>
    </source>
</evidence>
<name>A0ABV5TMA9_9ACTN</name>
<comment type="caution">
    <text evidence="1">The sequence shown here is derived from an EMBL/GenBank/DDBJ whole genome shotgun (WGS) entry which is preliminary data.</text>
</comment>
<reference evidence="1 2" key="1">
    <citation type="submission" date="2024-09" db="EMBL/GenBank/DDBJ databases">
        <authorList>
            <person name="Sun Q."/>
            <person name="Mori K."/>
        </authorList>
    </citation>
    <scope>NUCLEOTIDE SEQUENCE [LARGE SCALE GENOMIC DNA]</scope>
    <source>
        <strain evidence="1 2">JCM 3028</strain>
    </source>
</reference>
<dbReference type="Proteomes" id="UP001589610">
    <property type="component" value="Unassembled WGS sequence"/>
</dbReference>
<protein>
    <recommendedName>
        <fullName evidence="3">Methyltransferase</fullName>
    </recommendedName>
</protein>
<sequence length="66" mass="6875">MVGTNPASPDPLRQAVGRWTAVRNGGNAYDTDRMAEALASSGLQEIRSFPTVPGGPVLVAARRPLG</sequence>
<proteinExistence type="predicted"/>
<organism evidence="1 2">
    <name type="scientific">Streptosporangium vulgare</name>
    <dbReference type="NCBI Taxonomy" id="46190"/>
    <lineage>
        <taxon>Bacteria</taxon>
        <taxon>Bacillati</taxon>
        <taxon>Actinomycetota</taxon>
        <taxon>Actinomycetes</taxon>
        <taxon>Streptosporangiales</taxon>
        <taxon>Streptosporangiaceae</taxon>
        <taxon>Streptosporangium</taxon>
    </lineage>
</organism>